<dbReference type="GeneID" id="77729429"/>
<evidence type="ECO:0000313" key="1">
    <source>
        <dbReference type="EMBL" id="KAI9634011.1"/>
    </source>
</evidence>
<dbReference type="RefSeq" id="XP_052943788.1">
    <property type="nucleotide sequence ID" value="XM_053090224.1"/>
</dbReference>
<keyword evidence="2" id="KW-1185">Reference proteome</keyword>
<organism evidence="1 2">
    <name type="scientific">Dioszegia hungarica</name>
    <dbReference type="NCBI Taxonomy" id="4972"/>
    <lineage>
        <taxon>Eukaryota</taxon>
        <taxon>Fungi</taxon>
        <taxon>Dikarya</taxon>
        <taxon>Basidiomycota</taxon>
        <taxon>Agaricomycotina</taxon>
        <taxon>Tremellomycetes</taxon>
        <taxon>Tremellales</taxon>
        <taxon>Bulleribasidiaceae</taxon>
        <taxon>Dioszegia</taxon>
    </lineage>
</organism>
<evidence type="ECO:0000313" key="2">
    <source>
        <dbReference type="Proteomes" id="UP001164286"/>
    </source>
</evidence>
<comment type="caution">
    <text evidence="1">The sequence shown here is derived from an EMBL/GenBank/DDBJ whole genome shotgun (WGS) entry which is preliminary data.</text>
</comment>
<dbReference type="EMBL" id="JAKWFO010000008">
    <property type="protein sequence ID" value="KAI9634011.1"/>
    <property type="molecule type" value="Genomic_DNA"/>
</dbReference>
<dbReference type="Proteomes" id="UP001164286">
    <property type="component" value="Unassembled WGS sequence"/>
</dbReference>
<protein>
    <submittedName>
        <fullName evidence="1">Uncharacterized protein</fullName>
    </submittedName>
</protein>
<gene>
    <name evidence="1" type="ORF">MKK02DRAFT_38683</name>
</gene>
<sequence>MSEPSSSSATDVVWDEVFGDQTLDVVLKSTVDNVYFRASSYTLKKETSLYNGMFTMIPNVGHMTPEDAIPLDFDAPTITIFLACVNARAVITPYFATFPVLQLGRLLHIVRHADCERLLPPVEREYKRACVRSPHDWLLTAIELNDLNEVADALRHSAREGKGVDFTVVKGLIARVVDKAWHLPLFCAFTPDTPLYPDRALCPFAWPTEEKISILLTEIQKGRIGTRDGDGGRAVAAVA</sequence>
<name>A0AA38H4J1_9TREE</name>
<dbReference type="AlphaFoldDB" id="A0AA38H4J1"/>
<proteinExistence type="predicted"/>
<accession>A0AA38H4J1</accession>
<reference evidence="1" key="1">
    <citation type="journal article" date="2022" name="G3 (Bethesda)">
        <title>High quality genome of the basidiomycete yeast Dioszegia hungarica PDD-24b-2 isolated from cloud water.</title>
        <authorList>
            <person name="Jarrige D."/>
            <person name="Haridas S."/>
            <person name="Bleykasten-Grosshans C."/>
            <person name="Joly M."/>
            <person name="Nadalig T."/>
            <person name="Sancelme M."/>
            <person name="Vuilleumier S."/>
            <person name="Grigoriev I.V."/>
            <person name="Amato P."/>
            <person name="Bringel F."/>
        </authorList>
    </citation>
    <scope>NUCLEOTIDE SEQUENCE</scope>
    <source>
        <strain evidence="1">PDD-24b-2</strain>
    </source>
</reference>